<feature type="domain" description="Ice-binding protein C-terminal" evidence="1">
    <location>
        <begin position="359"/>
        <end position="383"/>
    </location>
</feature>
<sequence length="391" mass="40552">MKSETIRYFNVKYAGLIAAGILLLAINRADAAGYVFHDLGTAGGPWSNALAINNAGQITGDNSRGTSTRDDGEILTIWHGTTMTTNATSGMDSRGWSINASGAVTGGFADRGFWFFSSTWNAAGVRTDLGDLAGRKDEFWSVGEGINDLGQIVGAAVAADKSSFKPLLWDNSTTPTVLNTLGGQTGEAFGINNAGLAVGNSFTSGDTASHATLWNINNGSATDLGTLGGIDSSALAINASGQIAGWSYLAGDFEQHVTFWNGSSLIDLGTLGGPNSQALALNSLGQVTGWSELADGSQHATFWDGSVLIDLNSLLDPALVSAGWVLKEAAGINDHGEIVGTAVNHLLGIDQGHAFLLSPVPEPETYGMLLAGLGLIGAAARRRKETGKHRR</sequence>
<dbReference type="NCBIfam" id="TIGR02913">
    <property type="entry name" value="HAF_rpt"/>
    <property type="match status" value="2"/>
</dbReference>
<dbReference type="OrthoDB" id="8565857at2"/>
<dbReference type="Pfam" id="PF07589">
    <property type="entry name" value="PEP-CTERM"/>
    <property type="match status" value="1"/>
</dbReference>
<evidence type="ECO:0000313" key="2">
    <source>
        <dbReference type="EMBL" id="SEO06777.1"/>
    </source>
</evidence>
<gene>
    <name evidence="2" type="ORF">SAMN05216333_1048</name>
</gene>
<accession>A0A1H8LNS0</accession>
<proteinExistence type="predicted"/>
<dbReference type="InterPro" id="IPR014262">
    <property type="entry name" value="HAF_rpt"/>
</dbReference>
<dbReference type="AlphaFoldDB" id="A0A1H8LNS0"/>
<dbReference type="EMBL" id="FODO01000004">
    <property type="protein sequence ID" value="SEO06777.1"/>
    <property type="molecule type" value="Genomic_DNA"/>
</dbReference>
<name>A0A1H8LNS0_9PROT</name>
<dbReference type="Proteomes" id="UP000198814">
    <property type="component" value="Unassembled WGS sequence"/>
</dbReference>
<dbReference type="RefSeq" id="WP_090316666.1">
    <property type="nucleotide sequence ID" value="NZ_FNOE01000004.1"/>
</dbReference>
<organism evidence="2 3">
    <name type="scientific">Nitrosomonas oligotropha</name>
    <dbReference type="NCBI Taxonomy" id="42354"/>
    <lineage>
        <taxon>Bacteria</taxon>
        <taxon>Pseudomonadati</taxon>
        <taxon>Pseudomonadota</taxon>
        <taxon>Betaproteobacteria</taxon>
        <taxon>Nitrosomonadales</taxon>
        <taxon>Nitrosomonadaceae</taxon>
        <taxon>Nitrosomonas</taxon>
    </lineage>
</organism>
<dbReference type="InterPro" id="IPR013424">
    <property type="entry name" value="Ice-binding_C"/>
</dbReference>
<keyword evidence="3" id="KW-1185">Reference proteome</keyword>
<dbReference type="NCBIfam" id="TIGR02595">
    <property type="entry name" value="PEP_CTERM"/>
    <property type="match status" value="1"/>
</dbReference>
<evidence type="ECO:0000259" key="1">
    <source>
        <dbReference type="Pfam" id="PF07589"/>
    </source>
</evidence>
<dbReference type="STRING" id="42354.SAMN05216333_1048"/>
<protein>
    <submittedName>
        <fullName evidence="2">PEP-CTERM protein-sorting domain-containing protein</fullName>
    </submittedName>
</protein>
<reference evidence="3" key="1">
    <citation type="submission" date="2016-10" db="EMBL/GenBank/DDBJ databases">
        <authorList>
            <person name="Varghese N."/>
            <person name="Submissions S."/>
        </authorList>
    </citation>
    <scope>NUCLEOTIDE SEQUENCE [LARGE SCALE GENOMIC DNA]</scope>
    <source>
        <strain evidence="3">Nm76</strain>
    </source>
</reference>
<evidence type="ECO:0000313" key="3">
    <source>
        <dbReference type="Proteomes" id="UP000198814"/>
    </source>
</evidence>